<proteinExistence type="predicted"/>
<evidence type="ECO:0000313" key="1">
    <source>
        <dbReference type="EMBL" id="VEG29944.1"/>
    </source>
</evidence>
<dbReference type="KEGG" id="ahw:NCTC11636_02417"/>
<reference evidence="1 2" key="1">
    <citation type="submission" date="2018-12" db="EMBL/GenBank/DDBJ databases">
        <authorList>
            <consortium name="Pathogen Informatics"/>
        </authorList>
    </citation>
    <scope>NUCLEOTIDE SEQUENCE [LARGE SCALE GENOMIC DNA]</scope>
    <source>
        <strain evidence="1 2">NCTC11636</strain>
    </source>
</reference>
<dbReference type="OrthoDB" id="594504at2"/>
<sequence length="336" mass="36339">MARLLDDNDGDEKTAAAIAEALGDLPVAVAQAAATIRDNRYTFKVYLLELKNYPISDVVTRVEGEDYPDAVGSALRVAYRSALKRITSKNSKQGEIAEAQLGALSLLAASGVPERWLTPMDGGSPRTRRALTALVDASVCERSEDGTRVRLHRLQAQVIREDWAAGSEAGARATEAAVTVLAAVDITSRESFEEQRREALDLAEQLRTVAAWEDRSGQDPWGLFSDPRTAWTLAHAIKETSELGAPQEALSLADAVDLCATALGDDHDLTLACRNNLASAYRGAGRLDEAIDLSDRTLSERERVLGPDHPDTLVTRNNLAGAYQDAGRLDEAIDLF</sequence>
<dbReference type="InterPro" id="IPR011990">
    <property type="entry name" value="TPR-like_helical_dom_sf"/>
</dbReference>
<dbReference type="Proteomes" id="UP000266895">
    <property type="component" value="Chromosome"/>
</dbReference>
<name>A0A3S4R2H7_9ACTO</name>
<dbReference type="PANTHER" id="PTHR46082">
    <property type="entry name" value="ATP/GTP-BINDING PROTEIN-RELATED"/>
    <property type="match status" value="1"/>
</dbReference>
<dbReference type="AlphaFoldDB" id="A0A3S4R2H7"/>
<dbReference type="Gene3D" id="1.25.40.10">
    <property type="entry name" value="Tetratricopeptide repeat domain"/>
    <property type="match status" value="1"/>
</dbReference>
<dbReference type="InterPro" id="IPR053137">
    <property type="entry name" value="NLR-like"/>
</dbReference>
<keyword evidence="1" id="KW-0808">Transferase</keyword>
<organism evidence="1 2">
    <name type="scientific">Actinomyces howellii</name>
    <dbReference type="NCBI Taxonomy" id="52771"/>
    <lineage>
        <taxon>Bacteria</taxon>
        <taxon>Bacillati</taxon>
        <taxon>Actinomycetota</taxon>
        <taxon>Actinomycetes</taxon>
        <taxon>Actinomycetales</taxon>
        <taxon>Actinomycetaceae</taxon>
        <taxon>Actinomyces</taxon>
    </lineage>
</organism>
<dbReference type="EMBL" id="LR134350">
    <property type="protein sequence ID" value="VEG29944.1"/>
    <property type="molecule type" value="Genomic_DNA"/>
</dbReference>
<gene>
    <name evidence="1" type="ORF">NCTC11636_02417</name>
</gene>
<dbReference type="PANTHER" id="PTHR46082:SF6">
    <property type="entry name" value="AAA+ ATPASE DOMAIN-CONTAINING PROTEIN-RELATED"/>
    <property type="match status" value="1"/>
</dbReference>
<dbReference type="SUPFAM" id="SSF48452">
    <property type="entry name" value="TPR-like"/>
    <property type="match status" value="1"/>
</dbReference>
<evidence type="ECO:0000313" key="2">
    <source>
        <dbReference type="Proteomes" id="UP000266895"/>
    </source>
</evidence>
<dbReference type="RefSeq" id="WP_126383429.1">
    <property type="nucleotide sequence ID" value="NZ_PISF01000003.1"/>
</dbReference>
<keyword evidence="2" id="KW-1185">Reference proteome</keyword>
<accession>A0A3S4R2H7</accession>
<dbReference type="Pfam" id="PF13424">
    <property type="entry name" value="TPR_12"/>
    <property type="match status" value="1"/>
</dbReference>
<dbReference type="GO" id="GO:0016740">
    <property type="term" value="F:transferase activity"/>
    <property type="evidence" value="ECO:0007669"/>
    <property type="project" value="UniProtKB-KW"/>
</dbReference>
<protein>
    <submittedName>
        <fullName evidence="1">Predicted O-linked N-acetylglucosamine transferase, SPINDLY family</fullName>
    </submittedName>
</protein>